<dbReference type="SMART" id="SM00115">
    <property type="entry name" value="CASc"/>
    <property type="match status" value="1"/>
</dbReference>
<dbReference type="Proteomes" id="UP000023152">
    <property type="component" value="Unassembled WGS sequence"/>
</dbReference>
<dbReference type="GO" id="GO:0006508">
    <property type="term" value="P:proteolysis"/>
    <property type="evidence" value="ECO:0007669"/>
    <property type="project" value="InterPro"/>
</dbReference>
<accession>X6LMB7</accession>
<protein>
    <recommendedName>
        <fullName evidence="3">Caspase family p20 domain-containing protein</fullName>
    </recommendedName>
</protein>
<evidence type="ECO:0000313" key="5">
    <source>
        <dbReference type="Proteomes" id="UP000023152"/>
    </source>
</evidence>
<dbReference type="PANTHER" id="PTHR48169:SF1">
    <property type="entry name" value="ASTROCYTIC PHOSPHOPROTEIN PEA-15"/>
    <property type="match status" value="1"/>
</dbReference>
<dbReference type="AlphaFoldDB" id="X6LMB7"/>
<name>X6LMB7_RETFI</name>
<dbReference type="SUPFAM" id="SSF52129">
    <property type="entry name" value="Caspase-like"/>
    <property type="match status" value="1"/>
</dbReference>
<sequence length="364" mass="42604">DNQDNKEKELTAYVIVDERKMSIKMKELTFDELFCQICTCLEPKYLLKINNEPFKMQLVDMKNNTIESDEDVRKEFKNGDPLFKLLWVPKIEKIGKIKTIKNALVVMIAISEYCDNKMLCNLPNVREKDVKNFREVFKQELNYEFVCNEEFKMNKEDIDEFLENVIVNHKLYKNKRNYDALIITILGHGEGDALVTSDGEHVPVDEIRSLFNCNKMESLKDCPKIFIIDICRTPQVSNFIRTTKQNNMYDKYGFLTILSTTSGYQIAALSLFSEDIKRTIISRYKMDYPLTQILKEIRANTMKKSDGWYCVESQDTTDYDIFGNIQAKLTTSCDSQITPYIAVLYVSNKKFSQKYISEPYQFSF</sequence>
<keyword evidence="5" id="KW-1185">Reference proteome</keyword>
<evidence type="ECO:0000313" key="4">
    <source>
        <dbReference type="EMBL" id="ETO02501.1"/>
    </source>
</evidence>
<dbReference type="InterPro" id="IPR029030">
    <property type="entry name" value="Caspase-like_dom_sf"/>
</dbReference>
<gene>
    <name evidence="4" type="ORF">RFI_34929</name>
</gene>
<dbReference type="GO" id="GO:0004197">
    <property type="term" value="F:cysteine-type endopeptidase activity"/>
    <property type="evidence" value="ECO:0007669"/>
    <property type="project" value="InterPro"/>
</dbReference>
<organism evidence="4 5">
    <name type="scientific">Reticulomyxa filosa</name>
    <dbReference type="NCBI Taxonomy" id="46433"/>
    <lineage>
        <taxon>Eukaryota</taxon>
        <taxon>Sar</taxon>
        <taxon>Rhizaria</taxon>
        <taxon>Retaria</taxon>
        <taxon>Foraminifera</taxon>
        <taxon>Monothalamids</taxon>
        <taxon>Reticulomyxidae</taxon>
        <taxon>Reticulomyxa</taxon>
    </lineage>
</organism>
<dbReference type="OrthoDB" id="6114029at2759"/>
<comment type="similarity">
    <text evidence="1">Belongs to the peptidase C14A family.</text>
</comment>
<feature type="domain" description="Caspase family p20" evidence="3">
    <location>
        <begin position="168"/>
        <end position="235"/>
    </location>
</feature>
<dbReference type="InterPro" id="IPR011600">
    <property type="entry name" value="Pept_C14_caspase"/>
</dbReference>
<dbReference type="EMBL" id="ASPP01035632">
    <property type="protein sequence ID" value="ETO02501.1"/>
    <property type="molecule type" value="Genomic_DNA"/>
</dbReference>
<evidence type="ECO:0000256" key="1">
    <source>
        <dbReference type="ARBA" id="ARBA00010134"/>
    </source>
</evidence>
<comment type="caution">
    <text evidence="4">The sequence shown here is derived from an EMBL/GenBank/DDBJ whole genome shotgun (WGS) entry which is preliminary data.</text>
</comment>
<reference evidence="4 5" key="1">
    <citation type="journal article" date="2013" name="Curr. Biol.">
        <title>The Genome of the Foraminiferan Reticulomyxa filosa.</title>
        <authorList>
            <person name="Glockner G."/>
            <person name="Hulsmann N."/>
            <person name="Schleicher M."/>
            <person name="Noegel A.A."/>
            <person name="Eichinger L."/>
            <person name="Gallinger C."/>
            <person name="Pawlowski J."/>
            <person name="Sierra R."/>
            <person name="Euteneuer U."/>
            <person name="Pillet L."/>
            <person name="Moustafa A."/>
            <person name="Platzer M."/>
            <person name="Groth M."/>
            <person name="Szafranski K."/>
            <person name="Schliwa M."/>
        </authorList>
    </citation>
    <scope>NUCLEOTIDE SEQUENCE [LARGE SCALE GENOMIC DNA]</scope>
</reference>
<dbReference type="InterPro" id="IPR015917">
    <property type="entry name" value="Pept_C14A"/>
</dbReference>
<feature type="non-terminal residue" evidence="4">
    <location>
        <position position="1"/>
    </location>
</feature>
<dbReference type="Pfam" id="PF00656">
    <property type="entry name" value="Peptidase_C14"/>
    <property type="match status" value="1"/>
</dbReference>
<dbReference type="InterPro" id="IPR001309">
    <property type="entry name" value="Pept_C14_p20"/>
</dbReference>
<dbReference type="Gene3D" id="3.40.50.1460">
    <property type="match status" value="1"/>
</dbReference>
<evidence type="ECO:0000256" key="2">
    <source>
        <dbReference type="ARBA" id="ARBA00022703"/>
    </source>
</evidence>
<dbReference type="GO" id="GO:0005737">
    <property type="term" value="C:cytoplasm"/>
    <property type="evidence" value="ECO:0007669"/>
    <property type="project" value="UniProtKB-ARBA"/>
</dbReference>
<evidence type="ECO:0000259" key="3">
    <source>
        <dbReference type="PROSITE" id="PS50208"/>
    </source>
</evidence>
<dbReference type="PANTHER" id="PTHR48169">
    <property type="entry name" value="DED DOMAIN-CONTAINING PROTEIN"/>
    <property type="match status" value="1"/>
</dbReference>
<dbReference type="PROSITE" id="PS50208">
    <property type="entry name" value="CASPASE_P20"/>
    <property type="match status" value="1"/>
</dbReference>
<proteinExistence type="inferred from homology"/>
<keyword evidence="2" id="KW-0053">Apoptosis</keyword>
<dbReference type="GO" id="GO:0043067">
    <property type="term" value="P:regulation of programmed cell death"/>
    <property type="evidence" value="ECO:0007669"/>
    <property type="project" value="UniProtKB-ARBA"/>
</dbReference>